<keyword evidence="2" id="KW-1185">Reference proteome</keyword>
<name>A0ACB5R617_9BURK</name>
<proteinExistence type="predicted"/>
<protein>
    <submittedName>
        <fullName evidence="1">Uncharacterized protein</fullName>
    </submittedName>
</protein>
<dbReference type="EMBL" id="BPUR01000053">
    <property type="protein sequence ID" value="GJH22790.1"/>
    <property type="molecule type" value="Genomic_DNA"/>
</dbReference>
<reference evidence="1" key="1">
    <citation type="submission" date="2021-09" db="EMBL/GenBank/DDBJ databases">
        <title>Isolation and characterization of 3-chlorobenzoate degrading bacteria from soils in Shizuoka.</title>
        <authorList>
            <person name="Ifat A."/>
            <person name="Ogawa N."/>
            <person name="Kimbara K."/>
            <person name="Moriuchi R."/>
            <person name="Dohra H."/>
            <person name="Shintani M."/>
        </authorList>
    </citation>
    <scope>NUCLEOTIDE SEQUENCE</scope>
    <source>
        <strain evidence="1">19CS2-2</strain>
    </source>
</reference>
<dbReference type="Proteomes" id="UP001055013">
    <property type="component" value="Unassembled WGS sequence"/>
</dbReference>
<evidence type="ECO:0000313" key="1">
    <source>
        <dbReference type="EMBL" id="GJH22790.1"/>
    </source>
</evidence>
<organism evidence="1 2">
    <name type="scientific">Caballeronia novacaledonica</name>
    <dbReference type="NCBI Taxonomy" id="1544861"/>
    <lineage>
        <taxon>Bacteria</taxon>
        <taxon>Pseudomonadati</taxon>
        <taxon>Pseudomonadota</taxon>
        <taxon>Betaproteobacteria</taxon>
        <taxon>Burkholderiales</taxon>
        <taxon>Burkholderiaceae</taxon>
        <taxon>Caballeronia</taxon>
    </lineage>
</organism>
<comment type="caution">
    <text evidence="1">The sequence shown here is derived from an EMBL/GenBank/DDBJ whole genome shotgun (WGS) entry which is preliminary data.</text>
</comment>
<evidence type="ECO:0000313" key="2">
    <source>
        <dbReference type="Proteomes" id="UP001055013"/>
    </source>
</evidence>
<sequence length="159" mass="17619">MDLLNFEHPSFTPLRLRDAHGDDHKFHFRSLLLGDRLSLQAFELVGDDDSAGYRFQRFGDPGSEPFALLGQLVQKIKRALATTHLVADAGGLQVAERMVRGRIEWDGVEHTGQPCEPCVIIDGRRVEWSDFGAMLLAFSRDGSFGLCCSTPATKLDSVT</sequence>
<accession>A0ACB5R617</accession>
<gene>
    <name evidence="1" type="ORF">CBA19CS22_39630</name>
</gene>